<proteinExistence type="inferred from homology"/>
<comment type="similarity">
    <text evidence="7">Belongs to the TatC family.</text>
</comment>
<dbReference type="InterPro" id="IPR002033">
    <property type="entry name" value="TatC"/>
</dbReference>
<protein>
    <recommendedName>
        <fullName evidence="7">Sec-independent protein translocase protein TatC</fullName>
    </recommendedName>
</protein>
<evidence type="ECO:0000256" key="6">
    <source>
        <dbReference type="ARBA" id="ARBA00023136"/>
    </source>
</evidence>
<dbReference type="PANTHER" id="PTHR30371">
    <property type="entry name" value="SEC-INDEPENDENT PROTEIN TRANSLOCASE PROTEIN TATC"/>
    <property type="match status" value="1"/>
</dbReference>
<organism evidence="9 10">
    <name type="scientific">Streptomyces abyssalis</name>
    <dbReference type="NCBI Taxonomy" id="933944"/>
    <lineage>
        <taxon>Bacteria</taxon>
        <taxon>Bacillati</taxon>
        <taxon>Actinomycetota</taxon>
        <taxon>Actinomycetes</taxon>
        <taxon>Kitasatosporales</taxon>
        <taxon>Streptomycetaceae</taxon>
        <taxon>Streptomyces</taxon>
    </lineage>
</organism>
<name>A0A1E7JUI9_9ACTN</name>
<dbReference type="OrthoDB" id="9777044at2"/>
<feature type="compositionally biased region" description="Basic and acidic residues" evidence="8">
    <location>
        <begin position="317"/>
        <end position="330"/>
    </location>
</feature>
<keyword evidence="5 7" id="KW-0811">Translocation</keyword>
<feature type="region of interest" description="Disordered" evidence="8">
    <location>
        <begin position="1"/>
        <end position="22"/>
    </location>
</feature>
<accession>A0A1E7JUI9</accession>
<feature type="transmembrane region" description="Helical" evidence="7">
    <location>
        <begin position="240"/>
        <end position="262"/>
    </location>
</feature>
<dbReference type="GO" id="GO:0009977">
    <property type="term" value="F:proton motive force dependent protein transmembrane transporter activity"/>
    <property type="evidence" value="ECO:0007669"/>
    <property type="project" value="TreeGrafter"/>
</dbReference>
<dbReference type="PRINTS" id="PR01840">
    <property type="entry name" value="TATCFAMILY"/>
</dbReference>
<dbReference type="GO" id="GO:0033281">
    <property type="term" value="C:TAT protein transport complex"/>
    <property type="evidence" value="ECO:0007669"/>
    <property type="project" value="UniProtKB-UniRule"/>
</dbReference>
<comment type="subcellular location">
    <subcellularLocation>
        <location evidence="7">Cell membrane</location>
        <topology evidence="7">Multi-pass membrane protein</topology>
    </subcellularLocation>
    <subcellularLocation>
        <location evidence="1">Membrane</location>
        <topology evidence="1">Multi-pass membrane protein</topology>
    </subcellularLocation>
</comment>
<dbReference type="STRING" id="933944.AN215_02205"/>
<sequence>MLKSARRQGKDRSEKDPEGRMPLADHLRELRNRLMKAVLAILVVSVVAMVYYKQIADFLTDPVRESVGCTEGFGRAAEDGETCAEITINGLIAPFTIMLKVALTVGVVAASPVWLHQLWAFLAPGLHKHEKKYARAFVGAGVPLFVGGAYLSYLILPRAAATLLDFTPGGTGNLIPLDDFLDIVTRLVIVFGLAFELPLLLVMLNLTGILGGRQLLGWWRVMVLCITIFSAIATPTGDPLTMAALAAPIVLLYFGAVGICLLNDRRRSRNDPYAALDDDEASLIDGPDALEEGESVPAPRALPEGESGGAAGGGDGPHGRGGRDGYGDAT</sequence>
<dbReference type="PANTHER" id="PTHR30371:SF0">
    <property type="entry name" value="SEC-INDEPENDENT PROTEIN TRANSLOCASE PROTEIN TATC, CHLOROPLASTIC-RELATED"/>
    <property type="match status" value="1"/>
</dbReference>
<keyword evidence="7" id="KW-0813">Transport</keyword>
<evidence type="ECO:0000256" key="7">
    <source>
        <dbReference type="HAMAP-Rule" id="MF_00902"/>
    </source>
</evidence>
<comment type="function">
    <text evidence="7">Part of the twin-arginine translocation (Tat) system that transports large folded proteins containing a characteristic twin-arginine motif in their signal peptide across membranes. Together with TatB, TatC is part of a receptor directly interacting with Tat signal peptides.</text>
</comment>
<dbReference type="AlphaFoldDB" id="A0A1E7JUI9"/>
<keyword evidence="3 7" id="KW-0653">Protein transport</keyword>
<evidence type="ECO:0000256" key="2">
    <source>
        <dbReference type="ARBA" id="ARBA00022692"/>
    </source>
</evidence>
<keyword evidence="10" id="KW-1185">Reference proteome</keyword>
<comment type="subunit">
    <text evidence="7">The Tat system comprises two distinct complexes: a TatABC complex, containing multiple copies of TatA, TatB and TatC subunits, and a separate TatA complex, containing only TatA subunits. Substrates initially bind to the TatABC complex, which probably triggers association of the separate TatA complex to form the active translocon.</text>
</comment>
<evidence type="ECO:0000256" key="5">
    <source>
        <dbReference type="ARBA" id="ARBA00023010"/>
    </source>
</evidence>
<keyword evidence="4 7" id="KW-1133">Transmembrane helix</keyword>
<evidence type="ECO:0000256" key="1">
    <source>
        <dbReference type="ARBA" id="ARBA00004141"/>
    </source>
</evidence>
<keyword evidence="6 7" id="KW-0472">Membrane</keyword>
<feature type="transmembrane region" description="Helical" evidence="7">
    <location>
        <begin position="216"/>
        <end position="234"/>
    </location>
</feature>
<dbReference type="GO" id="GO:0043953">
    <property type="term" value="P:protein transport by the Tat complex"/>
    <property type="evidence" value="ECO:0007669"/>
    <property type="project" value="UniProtKB-UniRule"/>
</dbReference>
<feature type="compositionally biased region" description="Gly residues" evidence="8">
    <location>
        <begin position="306"/>
        <end position="316"/>
    </location>
</feature>
<dbReference type="Pfam" id="PF00902">
    <property type="entry name" value="TatC"/>
    <property type="match status" value="1"/>
</dbReference>
<evidence type="ECO:0000313" key="9">
    <source>
        <dbReference type="EMBL" id="OEU93617.1"/>
    </source>
</evidence>
<feature type="region of interest" description="Disordered" evidence="8">
    <location>
        <begin position="282"/>
        <end position="330"/>
    </location>
</feature>
<comment type="caution">
    <text evidence="9">The sequence shown here is derived from an EMBL/GenBank/DDBJ whole genome shotgun (WGS) entry which is preliminary data.</text>
</comment>
<gene>
    <name evidence="7" type="primary">tatC</name>
    <name evidence="9" type="ORF">AN215_02205</name>
</gene>
<keyword evidence="7" id="KW-1003">Cell membrane</keyword>
<evidence type="ECO:0000313" key="10">
    <source>
        <dbReference type="Proteomes" id="UP000176087"/>
    </source>
</evidence>
<evidence type="ECO:0000256" key="4">
    <source>
        <dbReference type="ARBA" id="ARBA00022989"/>
    </source>
</evidence>
<dbReference type="HAMAP" id="MF_00902">
    <property type="entry name" value="TatC"/>
    <property type="match status" value="1"/>
</dbReference>
<keyword evidence="2 7" id="KW-0812">Transmembrane</keyword>
<feature type="transmembrane region" description="Helical" evidence="7">
    <location>
        <begin position="136"/>
        <end position="156"/>
    </location>
</feature>
<reference evidence="9 10" key="1">
    <citation type="journal article" date="2016" name="Front. Microbiol.">
        <title>Comparative Genomics Analysis of Streptomyces Species Reveals Their Adaptation to the Marine Environment and Their Diversity at the Genomic Level.</title>
        <authorList>
            <person name="Tian X."/>
            <person name="Zhang Z."/>
            <person name="Yang T."/>
            <person name="Chen M."/>
            <person name="Li J."/>
            <person name="Chen F."/>
            <person name="Yang J."/>
            <person name="Li W."/>
            <person name="Zhang B."/>
            <person name="Zhang Z."/>
            <person name="Wu J."/>
            <person name="Zhang C."/>
            <person name="Long L."/>
            <person name="Xiao J."/>
        </authorList>
    </citation>
    <scope>NUCLEOTIDE SEQUENCE [LARGE SCALE GENOMIC DNA]</scope>
    <source>
        <strain evidence="9 10">SCSIO 10390</strain>
    </source>
</reference>
<dbReference type="EMBL" id="LJGT01000036">
    <property type="protein sequence ID" value="OEU93617.1"/>
    <property type="molecule type" value="Genomic_DNA"/>
</dbReference>
<feature type="transmembrane region" description="Helical" evidence="7">
    <location>
        <begin position="97"/>
        <end position="115"/>
    </location>
</feature>
<evidence type="ECO:0000256" key="3">
    <source>
        <dbReference type="ARBA" id="ARBA00022927"/>
    </source>
</evidence>
<feature type="transmembrane region" description="Helical" evidence="7">
    <location>
        <begin position="34"/>
        <end position="52"/>
    </location>
</feature>
<feature type="compositionally biased region" description="Basic and acidic residues" evidence="8">
    <location>
        <begin position="8"/>
        <end position="22"/>
    </location>
</feature>
<dbReference type="RefSeq" id="WP_070012468.1">
    <property type="nucleotide sequence ID" value="NZ_LJGS01000042.1"/>
</dbReference>
<dbReference type="NCBIfam" id="TIGR00945">
    <property type="entry name" value="tatC"/>
    <property type="match status" value="1"/>
</dbReference>
<dbReference type="GO" id="GO:0065002">
    <property type="term" value="P:intracellular protein transmembrane transport"/>
    <property type="evidence" value="ECO:0007669"/>
    <property type="project" value="TreeGrafter"/>
</dbReference>
<evidence type="ECO:0000256" key="8">
    <source>
        <dbReference type="SAM" id="MobiDB-lite"/>
    </source>
</evidence>
<dbReference type="PATRIC" id="fig|933944.5.peg.2457"/>
<feature type="transmembrane region" description="Helical" evidence="7">
    <location>
        <begin position="183"/>
        <end position="204"/>
    </location>
</feature>
<feature type="compositionally biased region" description="Acidic residues" evidence="8">
    <location>
        <begin position="282"/>
        <end position="294"/>
    </location>
</feature>
<dbReference type="Proteomes" id="UP000176087">
    <property type="component" value="Unassembled WGS sequence"/>
</dbReference>